<dbReference type="AlphaFoldDB" id="A0A1G6YPB3"/>
<dbReference type="InterPro" id="IPR043129">
    <property type="entry name" value="ATPase_NBD"/>
</dbReference>
<protein>
    <recommendedName>
        <fullName evidence="5">fructokinase</fullName>
        <ecNumber evidence="5">2.7.1.4</ecNumber>
    </recommendedName>
</protein>
<dbReference type="GO" id="GO:0008865">
    <property type="term" value="F:fructokinase activity"/>
    <property type="evidence" value="ECO:0007669"/>
    <property type="project" value="UniProtKB-EC"/>
</dbReference>
<dbReference type="PROSITE" id="PS01125">
    <property type="entry name" value="ROK"/>
    <property type="match status" value="1"/>
</dbReference>
<dbReference type="PANTHER" id="PTHR42742">
    <property type="entry name" value="TRANSCRIPTIONAL REPRESSOR MPRA"/>
    <property type="match status" value="1"/>
</dbReference>
<evidence type="ECO:0000256" key="4">
    <source>
        <dbReference type="ARBA" id="ARBA00022842"/>
    </source>
</evidence>
<dbReference type="RefSeq" id="WP_068302808.1">
    <property type="nucleotide sequence ID" value="NZ_FNAK01000003.1"/>
</dbReference>
<proteinExistence type="predicted"/>
<dbReference type="InterPro" id="IPR049874">
    <property type="entry name" value="ROK_cs"/>
</dbReference>
<keyword evidence="7" id="KW-0808">Transferase</keyword>
<dbReference type="InterPro" id="IPR051804">
    <property type="entry name" value="Carb_Metab_Reg_Kinase/Isom"/>
</dbReference>
<comment type="catalytic activity">
    <reaction evidence="6">
        <text>D-fructose + ATP = D-fructose 6-phosphate + ADP + H(+)</text>
        <dbReference type="Rhea" id="RHEA:16125"/>
        <dbReference type="ChEBI" id="CHEBI:15378"/>
        <dbReference type="ChEBI" id="CHEBI:30616"/>
        <dbReference type="ChEBI" id="CHEBI:37721"/>
        <dbReference type="ChEBI" id="CHEBI:61527"/>
        <dbReference type="ChEBI" id="CHEBI:456216"/>
        <dbReference type="EC" id="2.7.1.4"/>
    </reaction>
</comment>
<accession>A0A1G6YPB3</accession>
<organism evidence="7 8">
    <name type="scientific">Kordiimonas lacus</name>
    <dbReference type="NCBI Taxonomy" id="637679"/>
    <lineage>
        <taxon>Bacteria</taxon>
        <taxon>Pseudomonadati</taxon>
        <taxon>Pseudomonadota</taxon>
        <taxon>Alphaproteobacteria</taxon>
        <taxon>Kordiimonadales</taxon>
        <taxon>Kordiimonadaceae</taxon>
        <taxon>Kordiimonas</taxon>
    </lineage>
</organism>
<evidence type="ECO:0000256" key="6">
    <source>
        <dbReference type="ARBA" id="ARBA00048451"/>
    </source>
</evidence>
<evidence type="ECO:0000313" key="7">
    <source>
        <dbReference type="EMBL" id="SDD92150.1"/>
    </source>
</evidence>
<dbReference type="CDD" id="cd24067">
    <property type="entry name" value="ASKHA_NBD_ROK_BsFRK-like"/>
    <property type="match status" value="1"/>
</dbReference>
<evidence type="ECO:0000256" key="1">
    <source>
        <dbReference type="ARBA" id="ARBA00001946"/>
    </source>
</evidence>
<keyword evidence="3" id="KW-0862">Zinc</keyword>
<dbReference type="PANTHER" id="PTHR42742:SF3">
    <property type="entry name" value="FRUCTOKINASE"/>
    <property type="match status" value="1"/>
</dbReference>
<evidence type="ECO:0000256" key="2">
    <source>
        <dbReference type="ARBA" id="ARBA00022723"/>
    </source>
</evidence>
<dbReference type="EC" id="2.7.1.4" evidence="5"/>
<evidence type="ECO:0000313" key="8">
    <source>
        <dbReference type="Proteomes" id="UP000183685"/>
    </source>
</evidence>
<dbReference type="STRING" id="637679.GCA_001550055_01374"/>
<dbReference type="SUPFAM" id="SSF53067">
    <property type="entry name" value="Actin-like ATPase domain"/>
    <property type="match status" value="1"/>
</dbReference>
<evidence type="ECO:0000256" key="5">
    <source>
        <dbReference type="ARBA" id="ARBA00038887"/>
    </source>
</evidence>
<keyword evidence="4" id="KW-0460">Magnesium</keyword>
<keyword evidence="8" id="KW-1185">Reference proteome</keyword>
<dbReference type="InterPro" id="IPR000600">
    <property type="entry name" value="ROK"/>
</dbReference>
<reference evidence="7 8" key="1">
    <citation type="submission" date="2016-10" db="EMBL/GenBank/DDBJ databases">
        <authorList>
            <person name="de Groot N.N."/>
        </authorList>
    </citation>
    <scope>NUCLEOTIDE SEQUENCE [LARGE SCALE GENOMIC DNA]</scope>
    <source>
        <strain evidence="7 8">CGMCC 1.9109</strain>
    </source>
</reference>
<comment type="cofactor">
    <cofactor evidence="1">
        <name>Mg(2+)</name>
        <dbReference type="ChEBI" id="CHEBI:18420"/>
    </cofactor>
</comment>
<name>A0A1G6YPB3_9PROT</name>
<evidence type="ECO:0000256" key="3">
    <source>
        <dbReference type="ARBA" id="ARBA00022833"/>
    </source>
</evidence>
<keyword evidence="7" id="KW-0418">Kinase</keyword>
<dbReference type="EMBL" id="FNAK01000003">
    <property type="protein sequence ID" value="SDD92150.1"/>
    <property type="molecule type" value="Genomic_DNA"/>
</dbReference>
<dbReference type="Proteomes" id="UP000183685">
    <property type="component" value="Unassembled WGS sequence"/>
</dbReference>
<dbReference type="OrthoDB" id="9783435at2"/>
<dbReference type="Gene3D" id="3.30.420.40">
    <property type="match status" value="2"/>
</dbReference>
<keyword evidence="2" id="KW-0479">Metal-binding</keyword>
<sequence length="294" mass="30550">MSKLIGAVEAGGTKFICAVGRGHDDIIAQATFPTTTPEETLDLCAHFFADTAATHGPVERLGIAAFGPLDLDPASATYGALLDTPKPGWAGTNFIDYFKQHRGMPTVLDTDVNGAVLAEVRWGHARGCDSAVYVTVGTGIGGGAFVNGKLVHGLLHPEIGHIPMPRAPGDEAFAGVCPFHDDCLEGLAAGPAIAERWGVPGQDLPEGHKAWEFEAFYLAQMCRSITLMLSPQKIVLGGGVMARPGLIEAVRQEFAKALASYVPVAARAGGLDSYIVPQSLGGVSGLAGAFALCS</sequence>
<gene>
    <name evidence="7" type="ORF">SAMN04488071_1693</name>
</gene>
<dbReference type="GO" id="GO:0046872">
    <property type="term" value="F:metal ion binding"/>
    <property type="evidence" value="ECO:0007669"/>
    <property type="project" value="UniProtKB-KW"/>
</dbReference>
<dbReference type="Pfam" id="PF00480">
    <property type="entry name" value="ROK"/>
    <property type="match status" value="1"/>
</dbReference>